<comment type="catalytic activity">
    <reaction evidence="14 16">
        <text>DNA(n) + a 2'-deoxyribonucleoside 5'-triphosphate = DNA(n+1) + diphosphate</text>
        <dbReference type="Rhea" id="RHEA:22508"/>
        <dbReference type="Rhea" id="RHEA-COMP:17339"/>
        <dbReference type="Rhea" id="RHEA-COMP:17340"/>
        <dbReference type="ChEBI" id="CHEBI:33019"/>
        <dbReference type="ChEBI" id="CHEBI:61560"/>
        <dbReference type="ChEBI" id="CHEBI:173112"/>
        <dbReference type="EC" id="2.7.7.7"/>
    </reaction>
</comment>
<dbReference type="InterPro" id="IPR036397">
    <property type="entry name" value="RNaseH_sf"/>
</dbReference>
<dbReference type="InterPro" id="IPR054690">
    <property type="entry name" value="DNA_polI_exonuclease"/>
</dbReference>
<dbReference type="PANTHER" id="PTHR10133:SF27">
    <property type="entry name" value="DNA POLYMERASE NU"/>
    <property type="match status" value="1"/>
</dbReference>
<dbReference type="InterPro" id="IPR001098">
    <property type="entry name" value="DNA-dir_DNA_pol_A_palm_dom"/>
</dbReference>
<evidence type="ECO:0000259" key="17">
    <source>
        <dbReference type="SMART" id="SM00475"/>
    </source>
</evidence>
<dbReference type="FunFam" id="1.10.150.20:FF:000003">
    <property type="entry name" value="DNA polymerase I"/>
    <property type="match status" value="1"/>
</dbReference>
<comment type="similarity">
    <text evidence="1 16">Belongs to the DNA polymerase type-A family.</text>
</comment>
<evidence type="ECO:0000256" key="14">
    <source>
        <dbReference type="ARBA" id="ARBA00049244"/>
    </source>
</evidence>
<dbReference type="OrthoDB" id="9806424at2"/>
<dbReference type="AlphaFoldDB" id="A0A1L5F4V2"/>
<dbReference type="Pfam" id="PF01367">
    <property type="entry name" value="5_3_exonuc"/>
    <property type="match status" value="1"/>
</dbReference>
<sequence length="882" mass="101504">MSQEKLLILDGHSLMNRAFYALPDLTNSEGTHTNAVYGFINMLLKMKKEIEPSHIVCTFDRSAPTFRHDKYSEYKAGRKRMPPELSEQFPIVKEILELLSINIFEIDGFEADDLMGTLSVFGEKKGMEVYIVTGDRDALQLATDSVKIVITKKGITQKEIYDRNRIIDDYGVTPTEFIDVKGLMGDASDNIPGVPGIGEKTALKLIKEYKSIENVLCNIDNIRGKKVQENLKNYMEQAVFSKKLATIVTDVPIELDLQSIESKEQYDDEGLKKLFEKLQFKSLMDKIPKVEKQDKMEMEVEDLQVECEVIDTLNEFHNFIDSLHSNNMKDNLLYINFKVINENSYSKNYIDKIFVNIGEKNFEIHIKEIYDENKIKAVETAKMLFENSSLSKVSYDVKVPCSILHRIGIKLLGIEFDIKIAAYLMDPARTNYELPDIVKEYLNIEISEEKENCLIKETSLFSRLYSTLKKKISDSSMDRLLYEVEQPLTFVLASMECEGFKVDKDKLTEMEEKFKIEIDKVQKEIYFLSEEEFNINSPKQLGKILFEKLDLPVIKKTKTGYSTNADVLERLHGKHPVIEKIIYYRQLTKLYSTYIEGLKGVIEEDGKIHSNFNQTVTTTGRLSSTEPNLQNIPIKYEMGKEIRKIFIPDNRDCVILSADYSQIELRVLAHISGDENLINAFINHNDIHTKTASEVFNVPLGEVTSMQRSNAKAVNFGIVYGIGDFSLARNLNIPRKEAKSYIDAYFEKYPKVKLYMNDIVKQAEKNFYVTTILNRRRFIPEIKSSNKIIKALGERFAMNTPIQGSAADIIKIAMVNVFNRLKDNNSKSKIILQVHDELVLNVYRDELKDVKDIVKEEMENVFELKVPLEVDISTGDNWYQVK</sequence>
<evidence type="ECO:0000256" key="6">
    <source>
        <dbReference type="ARBA" id="ARBA00022705"/>
    </source>
</evidence>
<dbReference type="Gene3D" id="3.40.50.1010">
    <property type="entry name" value="5'-nuclease"/>
    <property type="match status" value="1"/>
</dbReference>
<evidence type="ECO:0000256" key="9">
    <source>
        <dbReference type="ARBA" id="ARBA00022801"/>
    </source>
</evidence>
<dbReference type="RefSeq" id="WP_073537740.1">
    <property type="nucleotide sequence ID" value="NZ_CP018335.1"/>
</dbReference>
<dbReference type="InterPro" id="IPR029060">
    <property type="entry name" value="PIN-like_dom_sf"/>
</dbReference>
<dbReference type="Proteomes" id="UP000184604">
    <property type="component" value="Chromosome"/>
</dbReference>
<reference evidence="19 20" key="1">
    <citation type="submission" date="2016-12" db="EMBL/GenBank/DDBJ databases">
        <title>Complete genome sequence of Clostridium kluyveri JZZ isolated from the pit mud of a Chinese flavor liquor-making factory.</title>
        <authorList>
            <person name="Wang Y."/>
        </authorList>
    </citation>
    <scope>NUCLEOTIDE SEQUENCE [LARGE SCALE GENOMIC DNA]</scope>
    <source>
        <strain evidence="19 20">JZZ</strain>
    </source>
</reference>
<dbReference type="PANTHER" id="PTHR10133">
    <property type="entry name" value="DNA POLYMERASE I"/>
    <property type="match status" value="1"/>
</dbReference>
<dbReference type="NCBIfam" id="TIGR00593">
    <property type="entry name" value="pola"/>
    <property type="match status" value="1"/>
</dbReference>
<dbReference type="GO" id="GO:0008409">
    <property type="term" value="F:5'-3' exonuclease activity"/>
    <property type="evidence" value="ECO:0007669"/>
    <property type="project" value="UniProtKB-UniRule"/>
</dbReference>
<dbReference type="GO" id="GO:0006261">
    <property type="term" value="P:DNA-templated DNA replication"/>
    <property type="evidence" value="ECO:0007669"/>
    <property type="project" value="UniProtKB-UniRule"/>
</dbReference>
<comment type="function">
    <text evidence="16">In addition to polymerase activity, this DNA polymerase exhibits 5'-3' exonuclease activity.</text>
</comment>
<evidence type="ECO:0000256" key="7">
    <source>
        <dbReference type="ARBA" id="ARBA00022722"/>
    </source>
</evidence>
<comment type="subunit">
    <text evidence="16">Single-chain monomer with multiple functions.</text>
</comment>
<evidence type="ECO:0000313" key="20">
    <source>
        <dbReference type="Proteomes" id="UP000184604"/>
    </source>
</evidence>
<dbReference type="FunFam" id="1.20.1060.10:FF:000001">
    <property type="entry name" value="DNA polymerase I"/>
    <property type="match status" value="1"/>
</dbReference>
<keyword evidence="9 16" id="KW-0378">Hydrolase</keyword>
<dbReference type="InterPro" id="IPR012337">
    <property type="entry name" value="RNaseH-like_sf"/>
</dbReference>
<evidence type="ECO:0000313" key="19">
    <source>
        <dbReference type="EMBL" id="APM38046.1"/>
    </source>
</evidence>
<dbReference type="Gene3D" id="1.10.150.20">
    <property type="entry name" value="5' to 3' exonuclease, C-terminal subdomain"/>
    <property type="match status" value="2"/>
</dbReference>
<dbReference type="GO" id="GO:0006302">
    <property type="term" value="P:double-strand break repair"/>
    <property type="evidence" value="ECO:0007669"/>
    <property type="project" value="TreeGrafter"/>
</dbReference>
<keyword evidence="10 16" id="KW-0269">Exonuclease</keyword>
<evidence type="ECO:0000256" key="16">
    <source>
        <dbReference type="RuleBase" id="RU004460"/>
    </source>
</evidence>
<name>A0A1L5F4V2_CLOKL</name>
<dbReference type="SUPFAM" id="SSF53098">
    <property type="entry name" value="Ribonuclease H-like"/>
    <property type="match status" value="1"/>
</dbReference>
<evidence type="ECO:0000256" key="8">
    <source>
        <dbReference type="ARBA" id="ARBA00022763"/>
    </source>
</evidence>
<evidence type="ECO:0000256" key="13">
    <source>
        <dbReference type="ARBA" id="ARBA00023204"/>
    </source>
</evidence>
<evidence type="ECO:0000256" key="3">
    <source>
        <dbReference type="ARBA" id="ARBA00020311"/>
    </source>
</evidence>
<dbReference type="InterPro" id="IPR019760">
    <property type="entry name" value="DNA-dir_DNA_pol_A_CS"/>
</dbReference>
<keyword evidence="5 16" id="KW-0548">Nucleotidyltransferase</keyword>
<dbReference type="CDD" id="cd06140">
    <property type="entry name" value="DNA_polA_I_Bacillus_like_exo"/>
    <property type="match status" value="1"/>
</dbReference>
<dbReference type="Pfam" id="PF22619">
    <property type="entry name" value="DNA_polI_exo1"/>
    <property type="match status" value="1"/>
</dbReference>
<evidence type="ECO:0000256" key="5">
    <source>
        <dbReference type="ARBA" id="ARBA00022695"/>
    </source>
</evidence>
<dbReference type="SMART" id="SM00279">
    <property type="entry name" value="HhH2"/>
    <property type="match status" value="1"/>
</dbReference>
<evidence type="ECO:0000256" key="4">
    <source>
        <dbReference type="ARBA" id="ARBA00022679"/>
    </source>
</evidence>
<dbReference type="PRINTS" id="PR00868">
    <property type="entry name" value="DNAPOLI"/>
</dbReference>
<dbReference type="InterPro" id="IPR002421">
    <property type="entry name" value="5-3_exonuclease"/>
</dbReference>
<dbReference type="CDD" id="cd09898">
    <property type="entry name" value="H3TH_53EXO"/>
    <property type="match status" value="1"/>
</dbReference>
<keyword evidence="13 16" id="KW-0234">DNA repair</keyword>
<accession>A0A1L5F4V2</accession>
<evidence type="ECO:0000256" key="11">
    <source>
        <dbReference type="ARBA" id="ARBA00022932"/>
    </source>
</evidence>
<keyword evidence="8 16" id="KW-0227">DNA damage</keyword>
<keyword evidence="11 16" id="KW-0239">DNA-directed DNA polymerase</keyword>
<evidence type="ECO:0000256" key="12">
    <source>
        <dbReference type="ARBA" id="ARBA00023125"/>
    </source>
</evidence>
<proteinExistence type="inferred from homology"/>
<dbReference type="InterPro" id="IPR018320">
    <property type="entry name" value="DNA_polymerase_1"/>
</dbReference>
<dbReference type="InterPro" id="IPR020045">
    <property type="entry name" value="DNA_polI_H3TH"/>
</dbReference>
<dbReference type="NCBIfam" id="NF004397">
    <property type="entry name" value="PRK05755.1"/>
    <property type="match status" value="1"/>
</dbReference>
<evidence type="ECO:0000256" key="10">
    <source>
        <dbReference type="ARBA" id="ARBA00022839"/>
    </source>
</evidence>
<keyword evidence="7" id="KW-0540">Nuclease</keyword>
<dbReference type="SUPFAM" id="SSF56672">
    <property type="entry name" value="DNA/RNA polymerases"/>
    <property type="match status" value="1"/>
</dbReference>
<dbReference type="SUPFAM" id="SSF88723">
    <property type="entry name" value="PIN domain-like"/>
    <property type="match status" value="1"/>
</dbReference>
<dbReference type="Gene3D" id="3.30.420.10">
    <property type="entry name" value="Ribonuclease H-like superfamily/Ribonuclease H"/>
    <property type="match status" value="1"/>
</dbReference>
<dbReference type="EC" id="2.7.7.7" evidence="2 15"/>
<dbReference type="EMBL" id="CP018335">
    <property type="protein sequence ID" value="APM38046.1"/>
    <property type="molecule type" value="Genomic_DNA"/>
</dbReference>
<dbReference type="GO" id="GO:0003677">
    <property type="term" value="F:DNA binding"/>
    <property type="evidence" value="ECO:0007669"/>
    <property type="project" value="UniProtKB-UniRule"/>
</dbReference>
<keyword evidence="4 16" id="KW-0808">Transferase</keyword>
<dbReference type="Pfam" id="PF02739">
    <property type="entry name" value="5_3_exonuc_N"/>
    <property type="match status" value="1"/>
</dbReference>
<feature type="domain" description="DNA-directed DNA polymerase family A palm" evidence="18">
    <location>
        <begin position="639"/>
        <end position="846"/>
    </location>
</feature>
<dbReference type="SMART" id="SM00482">
    <property type="entry name" value="POLAc"/>
    <property type="match status" value="1"/>
</dbReference>
<dbReference type="InterPro" id="IPR002298">
    <property type="entry name" value="DNA_polymerase_A"/>
</dbReference>
<dbReference type="SUPFAM" id="SSF47807">
    <property type="entry name" value="5' to 3' exonuclease, C-terminal subdomain"/>
    <property type="match status" value="1"/>
</dbReference>
<keyword evidence="6 16" id="KW-0235">DNA replication</keyword>
<dbReference type="CDD" id="cd09859">
    <property type="entry name" value="PIN_53EXO"/>
    <property type="match status" value="1"/>
</dbReference>
<evidence type="ECO:0000256" key="1">
    <source>
        <dbReference type="ARBA" id="ARBA00007705"/>
    </source>
</evidence>
<keyword evidence="12 16" id="KW-0238">DNA-binding</keyword>
<dbReference type="PROSITE" id="PS00447">
    <property type="entry name" value="DNA_POLYMERASE_A"/>
    <property type="match status" value="1"/>
</dbReference>
<dbReference type="Gene3D" id="3.30.70.370">
    <property type="match status" value="1"/>
</dbReference>
<dbReference type="InterPro" id="IPR020046">
    <property type="entry name" value="5-3_exonucl_a-hlix_arch_N"/>
</dbReference>
<evidence type="ECO:0000256" key="2">
    <source>
        <dbReference type="ARBA" id="ARBA00012417"/>
    </source>
</evidence>
<gene>
    <name evidence="16" type="primary">polA</name>
    <name evidence="19" type="ORF">BS101_04505</name>
</gene>
<dbReference type="CDD" id="cd08637">
    <property type="entry name" value="DNA_pol_A_pol_I_C"/>
    <property type="match status" value="1"/>
</dbReference>
<evidence type="ECO:0000256" key="15">
    <source>
        <dbReference type="NCBIfam" id="TIGR00593"/>
    </source>
</evidence>
<feature type="domain" description="5'-3' exonuclease" evidence="17">
    <location>
        <begin position="4"/>
        <end position="263"/>
    </location>
</feature>
<dbReference type="GO" id="GO:0003887">
    <property type="term" value="F:DNA-directed DNA polymerase activity"/>
    <property type="evidence" value="ECO:0007669"/>
    <property type="project" value="UniProtKB-UniRule"/>
</dbReference>
<dbReference type="FunFam" id="3.40.50.1010:FF:000001">
    <property type="entry name" value="DNA polymerase I"/>
    <property type="match status" value="1"/>
</dbReference>
<dbReference type="SMART" id="SM00475">
    <property type="entry name" value="53EXOc"/>
    <property type="match status" value="1"/>
</dbReference>
<dbReference type="FunFam" id="1.10.150.20:FF:000002">
    <property type="entry name" value="DNA polymerase I"/>
    <property type="match status" value="1"/>
</dbReference>
<dbReference type="Pfam" id="PF00476">
    <property type="entry name" value="DNA_pol_A"/>
    <property type="match status" value="1"/>
</dbReference>
<dbReference type="Gene3D" id="1.20.1060.10">
    <property type="entry name" value="Taq DNA Polymerase, Chain T, domain 4"/>
    <property type="match status" value="1"/>
</dbReference>
<protein>
    <recommendedName>
        <fullName evidence="3 15">DNA polymerase I</fullName>
        <ecNumber evidence="2 15">2.7.7.7</ecNumber>
    </recommendedName>
</protein>
<dbReference type="InterPro" id="IPR043502">
    <property type="entry name" value="DNA/RNA_pol_sf"/>
</dbReference>
<evidence type="ECO:0000259" key="18">
    <source>
        <dbReference type="SMART" id="SM00482"/>
    </source>
</evidence>
<dbReference type="InterPro" id="IPR036279">
    <property type="entry name" value="5-3_exonuclease_C_sf"/>
</dbReference>
<organism evidence="19 20">
    <name type="scientific">Clostridium kluyveri</name>
    <dbReference type="NCBI Taxonomy" id="1534"/>
    <lineage>
        <taxon>Bacteria</taxon>
        <taxon>Bacillati</taxon>
        <taxon>Bacillota</taxon>
        <taxon>Clostridia</taxon>
        <taxon>Eubacteriales</taxon>
        <taxon>Clostridiaceae</taxon>
        <taxon>Clostridium</taxon>
    </lineage>
</organism>
<dbReference type="InterPro" id="IPR008918">
    <property type="entry name" value="HhH2"/>
</dbReference>